<dbReference type="PANTHER" id="PTHR33164">
    <property type="entry name" value="TRANSCRIPTIONAL REGULATOR, MARR FAMILY"/>
    <property type="match status" value="1"/>
</dbReference>
<dbReference type="InterPro" id="IPR000835">
    <property type="entry name" value="HTH_MarR-typ"/>
</dbReference>
<dbReference type="SUPFAM" id="SSF46785">
    <property type="entry name" value="Winged helix' DNA-binding domain"/>
    <property type="match status" value="1"/>
</dbReference>
<evidence type="ECO:0000259" key="1">
    <source>
        <dbReference type="PROSITE" id="PS50995"/>
    </source>
</evidence>
<evidence type="ECO:0000313" key="3">
    <source>
        <dbReference type="Proteomes" id="UP001596189"/>
    </source>
</evidence>
<protein>
    <submittedName>
        <fullName evidence="2">MarR family winged helix-turn-helix transcriptional regulator</fullName>
    </submittedName>
</protein>
<name>A0ABW1JF40_9ACTN</name>
<proteinExistence type="predicted"/>
<dbReference type="PRINTS" id="PR00598">
    <property type="entry name" value="HTHMARR"/>
</dbReference>
<gene>
    <name evidence="2" type="ORF">ACFQDO_10485</name>
</gene>
<organism evidence="2 3">
    <name type="scientific">Angustibacter luteus</name>
    <dbReference type="NCBI Taxonomy" id="658456"/>
    <lineage>
        <taxon>Bacteria</taxon>
        <taxon>Bacillati</taxon>
        <taxon>Actinomycetota</taxon>
        <taxon>Actinomycetes</taxon>
        <taxon>Kineosporiales</taxon>
        <taxon>Kineosporiaceae</taxon>
    </lineage>
</organism>
<accession>A0ABW1JF40</accession>
<comment type="caution">
    <text evidence="2">The sequence shown here is derived from an EMBL/GenBank/DDBJ whole genome shotgun (WGS) entry which is preliminary data.</text>
</comment>
<dbReference type="InterPro" id="IPR036390">
    <property type="entry name" value="WH_DNA-bd_sf"/>
</dbReference>
<keyword evidence="3" id="KW-1185">Reference proteome</keyword>
<feature type="domain" description="HTH marR-type" evidence="1">
    <location>
        <begin position="4"/>
        <end position="135"/>
    </location>
</feature>
<dbReference type="RefSeq" id="WP_345716348.1">
    <property type="nucleotide sequence ID" value="NZ_BAABFP010000004.1"/>
</dbReference>
<dbReference type="Proteomes" id="UP001596189">
    <property type="component" value="Unassembled WGS sequence"/>
</dbReference>
<dbReference type="SMART" id="SM00347">
    <property type="entry name" value="HTH_MARR"/>
    <property type="match status" value="1"/>
</dbReference>
<dbReference type="PROSITE" id="PS50995">
    <property type="entry name" value="HTH_MARR_2"/>
    <property type="match status" value="1"/>
</dbReference>
<dbReference type="Gene3D" id="1.10.10.10">
    <property type="entry name" value="Winged helix-like DNA-binding domain superfamily/Winged helix DNA-binding domain"/>
    <property type="match status" value="1"/>
</dbReference>
<dbReference type="EMBL" id="JBHSRD010000003">
    <property type="protein sequence ID" value="MFC6007555.1"/>
    <property type="molecule type" value="Genomic_DNA"/>
</dbReference>
<sequence length="136" mass="14645">MSDRTDLVDVLARLSFLVQGTLSDLAAEHGLSLAQVRLGGILRDHEPTMNELGQHLGLDKSSVSGLVDRAERRGLVVRRPSTSDRRVVHVIITAEGRALAEQVGAAFADQVETLTANLTATDRRALVRAAGRILIT</sequence>
<dbReference type="InterPro" id="IPR036388">
    <property type="entry name" value="WH-like_DNA-bd_sf"/>
</dbReference>
<dbReference type="Pfam" id="PF12802">
    <property type="entry name" value="MarR_2"/>
    <property type="match status" value="1"/>
</dbReference>
<dbReference type="PANTHER" id="PTHR33164:SF107">
    <property type="entry name" value="TRANSCRIPTIONAL REGULATORY PROTEIN"/>
    <property type="match status" value="1"/>
</dbReference>
<dbReference type="InterPro" id="IPR039422">
    <property type="entry name" value="MarR/SlyA-like"/>
</dbReference>
<evidence type="ECO:0000313" key="2">
    <source>
        <dbReference type="EMBL" id="MFC6007555.1"/>
    </source>
</evidence>
<reference evidence="3" key="1">
    <citation type="journal article" date="2019" name="Int. J. Syst. Evol. Microbiol.">
        <title>The Global Catalogue of Microorganisms (GCM) 10K type strain sequencing project: providing services to taxonomists for standard genome sequencing and annotation.</title>
        <authorList>
            <consortium name="The Broad Institute Genomics Platform"/>
            <consortium name="The Broad Institute Genome Sequencing Center for Infectious Disease"/>
            <person name="Wu L."/>
            <person name="Ma J."/>
        </authorList>
    </citation>
    <scope>NUCLEOTIDE SEQUENCE [LARGE SCALE GENOMIC DNA]</scope>
    <source>
        <strain evidence="3">KACC 14249</strain>
    </source>
</reference>